<organism evidence="1 2">
    <name type="scientific">Spartinivicinus marinus</name>
    <dbReference type="NCBI Taxonomy" id="2994442"/>
    <lineage>
        <taxon>Bacteria</taxon>
        <taxon>Pseudomonadati</taxon>
        <taxon>Pseudomonadota</taxon>
        <taxon>Gammaproteobacteria</taxon>
        <taxon>Oceanospirillales</taxon>
        <taxon>Zooshikellaceae</taxon>
        <taxon>Spartinivicinus</taxon>
    </lineage>
</organism>
<dbReference type="AlphaFoldDB" id="A0A853I6P5"/>
<evidence type="ECO:0000313" key="1">
    <source>
        <dbReference type="EMBL" id="NYZ68993.1"/>
    </source>
</evidence>
<sequence length="127" mass="14342">MPEGYLIRSKQSPGFRRCNRYFPYEGITIPTNELDADTLATLKAEPRLIIKHGEFEGLAEEVEINKTTPDALEDIIEVIGMLDANHNEDDWAKDGKPKVEAIEGLLGKDVSAAQRNQAWAEYQQRVK</sequence>
<keyword evidence="2" id="KW-1185">Reference proteome</keyword>
<name>A0A853I6P5_9GAMM</name>
<proteinExistence type="predicted"/>
<evidence type="ECO:0000313" key="2">
    <source>
        <dbReference type="Proteomes" id="UP000569732"/>
    </source>
</evidence>
<dbReference type="EMBL" id="JACCKB010000056">
    <property type="protein sequence ID" value="NYZ68993.1"/>
    <property type="molecule type" value="Genomic_DNA"/>
</dbReference>
<gene>
    <name evidence="1" type="ORF">H0A36_23515</name>
</gene>
<accession>A0A853I6P5</accession>
<reference evidence="1 2" key="1">
    <citation type="submission" date="2020-07" db="EMBL/GenBank/DDBJ databases">
        <title>Endozoicomonas sp. nov., isolated from sediment.</title>
        <authorList>
            <person name="Gu T."/>
        </authorList>
    </citation>
    <scope>NUCLEOTIDE SEQUENCE [LARGE SCALE GENOMIC DNA]</scope>
    <source>
        <strain evidence="1 2">SM1973</strain>
    </source>
</reference>
<dbReference type="Proteomes" id="UP000569732">
    <property type="component" value="Unassembled WGS sequence"/>
</dbReference>
<dbReference type="SUPFAM" id="SSF160059">
    <property type="entry name" value="PriA/YqbF domain"/>
    <property type="match status" value="1"/>
</dbReference>
<evidence type="ECO:0008006" key="3">
    <source>
        <dbReference type="Google" id="ProtNLM"/>
    </source>
</evidence>
<protein>
    <recommendedName>
        <fullName evidence="3">Mu-like prophage FluMu N-terminal domain-containing protein</fullName>
    </recommendedName>
</protein>
<comment type="caution">
    <text evidence="1">The sequence shown here is derived from an EMBL/GenBank/DDBJ whole genome shotgun (WGS) entry which is preliminary data.</text>
</comment>
<dbReference type="RefSeq" id="WP_180570994.1">
    <property type="nucleotide sequence ID" value="NZ_JACCKB010000056.1"/>
</dbReference>